<dbReference type="PANTHER" id="PTHR19924">
    <property type="entry name" value="UTP15 U3 SMALL NUCLEOLAR RNA-ASSOCIATED PROTEIN 15 FAMILY MEMBER"/>
    <property type="match status" value="1"/>
</dbReference>
<evidence type="ECO:0000313" key="8">
    <source>
        <dbReference type="WBParaSite" id="PDA_v2.g21984.t1"/>
    </source>
</evidence>
<evidence type="ECO:0000256" key="5">
    <source>
        <dbReference type="ARBA" id="ARBA00023242"/>
    </source>
</evidence>
<evidence type="ECO:0000313" key="7">
    <source>
        <dbReference type="Proteomes" id="UP000887578"/>
    </source>
</evidence>
<dbReference type="GO" id="GO:0005730">
    <property type="term" value="C:nucleolus"/>
    <property type="evidence" value="ECO:0007669"/>
    <property type="project" value="InterPro"/>
</dbReference>
<organism evidence="7 8">
    <name type="scientific">Panagrolaimus davidi</name>
    <dbReference type="NCBI Taxonomy" id="227884"/>
    <lineage>
        <taxon>Eukaryota</taxon>
        <taxon>Metazoa</taxon>
        <taxon>Ecdysozoa</taxon>
        <taxon>Nematoda</taxon>
        <taxon>Chromadorea</taxon>
        <taxon>Rhabditida</taxon>
        <taxon>Tylenchina</taxon>
        <taxon>Panagrolaimomorpha</taxon>
        <taxon>Panagrolaimoidea</taxon>
        <taxon>Panagrolaimidae</taxon>
        <taxon>Panagrolaimus</taxon>
    </lineage>
</organism>
<dbReference type="GO" id="GO:0006364">
    <property type="term" value="P:rRNA processing"/>
    <property type="evidence" value="ECO:0007669"/>
    <property type="project" value="UniProtKB-KW"/>
</dbReference>
<evidence type="ECO:0000259" key="6">
    <source>
        <dbReference type="Pfam" id="PF09384"/>
    </source>
</evidence>
<name>A0A914Q4A0_9BILA</name>
<sequence>MLLRKGALRQMVDKMFVDKSRLEKPEIVVAAFEQIRLRNALPRVLAGRNPQSLIRIITFLKLHMFKNNYFHTLSEVSDVLMTIYAEESNPQHVVQHFRSLQKAIEIELRLQKSIAKANGSLDLLMQVSIANQRESRGKELNNIFGELYIHAIPFIMRNEEKSIVDA</sequence>
<keyword evidence="2" id="KW-0698">rRNA processing</keyword>
<evidence type="ECO:0000256" key="4">
    <source>
        <dbReference type="ARBA" id="ARBA00022737"/>
    </source>
</evidence>
<comment type="subcellular location">
    <subcellularLocation>
        <location evidence="1">Nucleus</location>
    </subcellularLocation>
</comment>
<dbReference type="InterPro" id="IPR018983">
    <property type="entry name" value="U3_snoRNA-assocProt_15_C"/>
</dbReference>
<keyword evidence="3" id="KW-0853">WD repeat</keyword>
<dbReference type="Pfam" id="PF09384">
    <property type="entry name" value="UTP15_C"/>
    <property type="match status" value="1"/>
</dbReference>
<feature type="domain" description="U3 small nucleolar RNA-associated protein 15 C-terminal" evidence="6">
    <location>
        <begin position="2"/>
        <end position="124"/>
    </location>
</feature>
<evidence type="ECO:0000256" key="3">
    <source>
        <dbReference type="ARBA" id="ARBA00022574"/>
    </source>
</evidence>
<dbReference type="GO" id="GO:0045943">
    <property type="term" value="P:positive regulation of transcription by RNA polymerase I"/>
    <property type="evidence" value="ECO:0007669"/>
    <property type="project" value="TreeGrafter"/>
</dbReference>
<evidence type="ECO:0000256" key="1">
    <source>
        <dbReference type="ARBA" id="ARBA00004123"/>
    </source>
</evidence>
<accession>A0A914Q4A0</accession>
<dbReference type="PANTHER" id="PTHR19924:SF26">
    <property type="entry name" value="U3 SMALL NUCLEOLAR RNA-ASSOCIATED PROTEIN 15 HOMOLOG"/>
    <property type="match status" value="1"/>
</dbReference>
<dbReference type="AlphaFoldDB" id="A0A914Q4A0"/>
<proteinExistence type="predicted"/>
<keyword evidence="7" id="KW-1185">Reference proteome</keyword>
<protein>
    <submittedName>
        <fullName evidence="8">U3 small nucleolar RNA-associated protein 15 C-terminal domain-containing protein</fullName>
    </submittedName>
</protein>
<evidence type="ECO:0000256" key="2">
    <source>
        <dbReference type="ARBA" id="ARBA00022552"/>
    </source>
</evidence>
<keyword evidence="5" id="KW-0539">Nucleus</keyword>
<reference evidence="8" key="1">
    <citation type="submission" date="2022-11" db="UniProtKB">
        <authorList>
            <consortium name="WormBaseParasite"/>
        </authorList>
    </citation>
    <scope>IDENTIFICATION</scope>
</reference>
<keyword evidence="4" id="KW-0677">Repeat</keyword>
<dbReference type="WBParaSite" id="PDA_v2.g21984.t1">
    <property type="protein sequence ID" value="PDA_v2.g21984.t1"/>
    <property type="gene ID" value="PDA_v2.g21984"/>
</dbReference>
<dbReference type="Proteomes" id="UP000887578">
    <property type="component" value="Unplaced"/>
</dbReference>